<comment type="caution">
    <text evidence="3">The sequence shown here is derived from an EMBL/GenBank/DDBJ whole genome shotgun (WGS) entry which is preliminary data.</text>
</comment>
<keyword evidence="4" id="KW-1185">Reference proteome</keyword>
<dbReference type="NCBIfam" id="NF041390">
    <property type="entry name" value="TadE_Rv3655c"/>
    <property type="match status" value="1"/>
</dbReference>
<dbReference type="InterPro" id="IPR049790">
    <property type="entry name" value="Rv3655c/TadE"/>
</dbReference>
<gene>
    <name evidence="3" type="ORF">LVY72_16645</name>
</gene>
<evidence type="ECO:0000313" key="4">
    <source>
        <dbReference type="Proteomes" id="UP001165368"/>
    </source>
</evidence>
<evidence type="ECO:0000256" key="2">
    <source>
        <dbReference type="SAM" id="Phobius"/>
    </source>
</evidence>
<feature type="transmembrane region" description="Helical" evidence="2">
    <location>
        <begin position="20"/>
        <end position="42"/>
    </location>
</feature>
<keyword evidence="2" id="KW-1133">Transmembrane helix</keyword>
<dbReference type="EMBL" id="JAKLTQ010000014">
    <property type="protein sequence ID" value="MCG2623528.1"/>
    <property type="molecule type" value="Genomic_DNA"/>
</dbReference>
<sequence length="137" mass="13178">MPARLGSIGRSDRGAATAEVAVVLPAVVALLGLLLAGATGAVTQLQLEKAAQAAVRQLGRGEPEGQAAATARRIAGEGAGLAAATSGGWVSVRVTAQVPGPWGPWSGWTLAAEATAPAEQPGTGAGPDPGTGSGHGG</sequence>
<evidence type="ECO:0000256" key="1">
    <source>
        <dbReference type="SAM" id="MobiDB-lite"/>
    </source>
</evidence>
<feature type="compositionally biased region" description="Gly residues" evidence="1">
    <location>
        <begin position="123"/>
        <end position="137"/>
    </location>
</feature>
<keyword evidence="2" id="KW-0472">Membrane</keyword>
<accession>A0ABS9LA08</accession>
<dbReference type="Proteomes" id="UP001165368">
    <property type="component" value="Unassembled WGS sequence"/>
</dbReference>
<proteinExistence type="predicted"/>
<name>A0ABS9LA08_9MICC</name>
<organism evidence="3 4">
    <name type="scientific">Arthrobacter hankyongi</name>
    <dbReference type="NCBI Taxonomy" id="2904801"/>
    <lineage>
        <taxon>Bacteria</taxon>
        <taxon>Bacillati</taxon>
        <taxon>Actinomycetota</taxon>
        <taxon>Actinomycetes</taxon>
        <taxon>Micrococcales</taxon>
        <taxon>Micrococcaceae</taxon>
        <taxon>Arthrobacter</taxon>
    </lineage>
</organism>
<dbReference type="RefSeq" id="WP_237822892.1">
    <property type="nucleotide sequence ID" value="NZ_JAKLTQ010000014.1"/>
</dbReference>
<protein>
    <submittedName>
        <fullName evidence="3">TadE family protein</fullName>
    </submittedName>
</protein>
<evidence type="ECO:0000313" key="3">
    <source>
        <dbReference type="EMBL" id="MCG2623528.1"/>
    </source>
</evidence>
<feature type="region of interest" description="Disordered" evidence="1">
    <location>
        <begin position="115"/>
        <end position="137"/>
    </location>
</feature>
<keyword evidence="2" id="KW-0812">Transmembrane</keyword>
<reference evidence="3" key="1">
    <citation type="submission" date="2022-01" db="EMBL/GenBank/DDBJ databases">
        <authorList>
            <person name="Jo J.-H."/>
            <person name="Im W.-T."/>
        </authorList>
    </citation>
    <scope>NUCLEOTIDE SEQUENCE</scope>
    <source>
        <strain evidence="3">I2-34</strain>
    </source>
</reference>